<protein>
    <submittedName>
        <fullName evidence="2">Competence protein ComGF</fullName>
    </submittedName>
</protein>
<reference evidence="2 3" key="1">
    <citation type="submission" date="2019-03" db="EMBL/GenBank/DDBJ databases">
        <title>Genomic Encyclopedia of Type Strains, Phase IV (KMG-IV): sequencing the most valuable type-strain genomes for metagenomic binning, comparative biology and taxonomic classification.</title>
        <authorList>
            <person name="Goeker M."/>
        </authorList>
    </citation>
    <scope>NUCLEOTIDE SEQUENCE [LARGE SCALE GENOMIC DNA]</scope>
    <source>
        <strain evidence="2 3">DSM 25894</strain>
    </source>
</reference>
<organism evidence="2 3">
    <name type="scientific">Melghiribacillus thermohalophilus</name>
    <dbReference type="NCBI Taxonomy" id="1324956"/>
    <lineage>
        <taxon>Bacteria</taxon>
        <taxon>Bacillati</taxon>
        <taxon>Bacillota</taxon>
        <taxon>Bacilli</taxon>
        <taxon>Bacillales</taxon>
        <taxon>Bacillaceae</taxon>
        <taxon>Melghiribacillus</taxon>
    </lineage>
</organism>
<accession>A0A4R3NBG5</accession>
<name>A0A4R3NBG5_9BACI</name>
<gene>
    <name evidence="2" type="ORF">EDD68_101316</name>
</gene>
<keyword evidence="1" id="KW-1133">Transmembrane helix</keyword>
<sequence length="151" mass="17602">MRVCLLQKTNEQRGFTLISGVLALLLLSCTFYMVTPLLKHLSEHSERVREDPFAASQFFHFLQEELYHAERIEAHDSKLLIYPFSELPILYEQYFHIIRRKVNNSGHEVMMMDVQSVNFVKTPSCLQITIDLKSGDKVERCLSVPLQTDKQ</sequence>
<keyword evidence="1" id="KW-0812">Transmembrane</keyword>
<dbReference type="InterPro" id="IPR016977">
    <property type="entry name" value="ComGF"/>
</dbReference>
<evidence type="ECO:0000313" key="2">
    <source>
        <dbReference type="EMBL" id="TCT26957.1"/>
    </source>
</evidence>
<dbReference type="PROSITE" id="PS51257">
    <property type="entry name" value="PROKAR_LIPOPROTEIN"/>
    <property type="match status" value="1"/>
</dbReference>
<dbReference type="EMBL" id="SMAN01000001">
    <property type="protein sequence ID" value="TCT26957.1"/>
    <property type="molecule type" value="Genomic_DNA"/>
</dbReference>
<evidence type="ECO:0000313" key="3">
    <source>
        <dbReference type="Proteomes" id="UP000294650"/>
    </source>
</evidence>
<dbReference type="AlphaFoldDB" id="A0A4R3NBG5"/>
<proteinExistence type="predicted"/>
<dbReference type="Pfam" id="PF15980">
    <property type="entry name" value="ComGF"/>
    <property type="match status" value="1"/>
</dbReference>
<dbReference type="Proteomes" id="UP000294650">
    <property type="component" value="Unassembled WGS sequence"/>
</dbReference>
<keyword evidence="1" id="KW-0472">Membrane</keyword>
<evidence type="ECO:0000256" key="1">
    <source>
        <dbReference type="SAM" id="Phobius"/>
    </source>
</evidence>
<feature type="transmembrane region" description="Helical" evidence="1">
    <location>
        <begin position="15"/>
        <end position="38"/>
    </location>
</feature>
<keyword evidence="3" id="KW-1185">Reference proteome</keyword>
<comment type="caution">
    <text evidence="2">The sequence shown here is derived from an EMBL/GenBank/DDBJ whole genome shotgun (WGS) entry which is preliminary data.</text>
</comment>